<proteinExistence type="predicted"/>
<feature type="domain" description="Carboxylesterase type B" evidence="3">
    <location>
        <begin position="366"/>
        <end position="474"/>
    </location>
</feature>
<gene>
    <name evidence="4" type="ORF">BINO364_LOCUS10023</name>
</gene>
<feature type="signal peptide" evidence="2">
    <location>
        <begin position="1"/>
        <end position="18"/>
    </location>
</feature>
<dbReference type="Proteomes" id="UP000838878">
    <property type="component" value="Chromosome 4"/>
</dbReference>
<dbReference type="PANTHER" id="PTHR11559">
    <property type="entry name" value="CARBOXYLESTERASE"/>
    <property type="match status" value="1"/>
</dbReference>
<name>A0A8J9UPZ9_9NEOP</name>
<feature type="domain" description="Carboxylesterase type B" evidence="3">
    <location>
        <begin position="28"/>
        <end position="337"/>
    </location>
</feature>
<dbReference type="EMBL" id="OV170224">
    <property type="protein sequence ID" value="CAH0724296.1"/>
    <property type="molecule type" value="Genomic_DNA"/>
</dbReference>
<dbReference type="Gene3D" id="3.40.50.1820">
    <property type="entry name" value="alpha/beta hydrolase"/>
    <property type="match status" value="2"/>
</dbReference>
<evidence type="ECO:0000313" key="5">
    <source>
        <dbReference type="Proteomes" id="UP000838878"/>
    </source>
</evidence>
<dbReference type="InterPro" id="IPR019819">
    <property type="entry name" value="Carboxylesterase_B_CS"/>
</dbReference>
<evidence type="ECO:0000313" key="4">
    <source>
        <dbReference type="EMBL" id="CAH0724296.1"/>
    </source>
</evidence>
<keyword evidence="1" id="KW-0325">Glycoprotein</keyword>
<dbReference type="AlphaFoldDB" id="A0A8J9UPZ9"/>
<keyword evidence="5" id="KW-1185">Reference proteome</keyword>
<dbReference type="InterPro" id="IPR029058">
    <property type="entry name" value="AB_hydrolase_fold"/>
</dbReference>
<feature type="chain" id="PRO_5035436471" description="Carboxylesterase type B domain-containing protein" evidence="2">
    <location>
        <begin position="19"/>
        <end position="494"/>
    </location>
</feature>
<accession>A0A8J9UPZ9</accession>
<evidence type="ECO:0000256" key="2">
    <source>
        <dbReference type="SAM" id="SignalP"/>
    </source>
</evidence>
<reference evidence="4" key="1">
    <citation type="submission" date="2021-12" db="EMBL/GenBank/DDBJ databases">
        <authorList>
            <person name="Martin H S."/>
        </authorList>
    </citation>
    <scope>NUCLEOTIDE SEQUENCE</scope>
</reference>
<organism evidence="4 5">
    <name type="scientific">Brenthis ino</name>
    <name type="common">lesser marbled fritillary</name>
    <dbReference type="NCBI Taxonomy" id="405034"/>
    <lineage>
        <taxon>Eukaryota</taxon>
        <taxon>Metazoa</taxon>
        <taxon>Ecdysozoa</taxon>
        <taxon>Arthropoda</taxon>
        <taxon>Hexapoda</taxon>
        <taxon>Insecta</taxon>
        <taxon>Pterygota</taxon>
        <taxon>Neoptera</taxon>
        <taxon>Endopterygota</taxon>
        <taxon>Lepidoptera</taxon>
        <taxon>Glossata</taxon>
        <taxon>Ditrysia</taxon>
        <taxon>Papilionoidea</taxon>
        <taxon>Nymphalidae</taxon>
        <taxon>Heliconiinae</taxon>
        <taxon>Argynnini</taxon>
        <taxon>Brenthis</taxon>
    </lineage>
</organism>
<evidence type="ECO:0000259" key="3">
    <source>
        <dbReference type="Pfam" id="PF00135"/>
    </source>
</evidence>
<dbReference type="InterPro" id="IPR050309">
    <property type="entry name" value="Type-B_Carboxylest/Lipase"/>
</dbReference>
<dbReference type="OrthoDB" id="3200163at2759"/>
<dbReference type="SUPFAM" id="SSF53474">
    <property type="entry name" value="alpha/beta-Hydrolases"/>
    <property type="match status" value="1"/>
</dbReference>
<keyword evidence="2" id="KW-0732">Signal</keyword>
<sequence>MILSCSYVTLIFTTSTLAFVSVKSKDLTILGSKLRTAFENNEYVAFYDIPYARPAVNERRFKPPGEYKPISNYGIHDYRKAHRETKRNIEDCLYLSIFRPISNNKTENFPVLVWTNELANEHGPDFFIDEKVLVVTVSFRSSIFGFLNTEDDFAEGNMGAKDMLTALKWLRDNISLFNGDPNRVTIIGSGIAATVVASMLLSVSADDLFRRAVIIDGSALSPADYRPYNFEVSNKLYWKLKGRYNKFNRTQLYDLLLSSSTETLLGCTNLYDSTEIRDTQRLINTFSCGIEKSSKKAFMNKSPLTVYDRKFANNNVEVIFGYSTLYSLYKLKGLAKNRKLLIYLNYNFQYLLPFEGRPDKYNSKRFSYKGSLNIGWQSSVPNLEWSGATLGDEICYLFKCKSGADSYKSLKASDERLFIRKIVRLFGNFAKYGNPTPNRSDNDNILGTLVWTPVRGNEKLQAMNLGRHFKMIDVPEYERKFFWDQLKNEYFQDY</sequence>
<protein>
    <recommendedName>
        <fullName evidence="3">Carboxylesterase type B domain-containing protein</fullName>
    </recommendedName>
</protein>
<evidence type="ECO:0000256" key="1">
    <source>
        <dbReference type="ARBA" id="ARBA00023180"/>
    </source>
</evidence>
<dbReference type="InterPro" id="IPR002018">
    <property type="entry name" value="CarbesteraseB"/>
</dbReference>
<dbReference type="PROSITE" id="PS00941">
    <property type="entry name" value="CARBOXYLESTERASE_B_2"/>
    <property type="match status" value="1"/>
</dbReference>
<dbReference type="Pfam" id="PF00135">
    <property type="entry name" value="COesterase"/>
    <property type="match status" value="2"/>
</dbReference>
<feature type="non-terminal residue" evidence="4">
    <location>
        <position position="494"/>
    </location>
</feature>